<evidence type="ECO:0000256" key="1">
    <source>
        <dbReference type="SAM" id="MobiDB-lite"/>
    </source>
</evidence>
<reference evidence="2" key="1">
    <citation type="submission" date="2019-11" db="EMBL/GenBank/DDBJ databases">
        <title>Description of new Acetobacter species.</title>
        <authorList>
            <person name="Cleenwerck I."/>
            <person name="Sombolestani A.S."/>
        </authorList>
    </citation>
    <scope>NUCLEOTIDE SEQUENCE</scope>
    <source>
        <strain evidence="2">LMG 1626</strain>
    </source>
</reference>
<gene>
    <name evidence="2" type="ORF">GOB87_08675</name>
</gene>
<dbReference type="RefSeq" id="WP_166315335.1">
    <property type="nucleotide sequence ID" value="NZ_WOTH01000015.1"/>
</dbReference>
<keyword evidence="3" id="KW-1185">Reference proteome</keyword>
<name>A0A967B6C3_9PROT</name>
<dbReference type="EMBL" id="WOTH01000015">
    <property type="protein sequence ID" value="NHO54029.1"/>
    <property type="molecule type" value="Genomic_DNA"/>
</dbReference>
<organism evidence="2 3">
    <name type="scientific">Acetobacter estunensis</name>
    <dbReference type="NCBI Taxonomy" id="104097"/>
    <lineage>
        <taxon>Bacteria</taxon>
        <taxon>Pseudomonadati</taxon>
        <taxon>Pseudomonadota</taxon>
        <taxon>Alphaproteobacteria</taxon>
        <taxon>Acetobacterales</taxon>
        <taxon>Acetobacteraceae</taxon>
        <taxon>Acetobacter</taxon>
    </lineage>
</organism>
<evidence type="ECO:0000313" key="3">
    <source>
        <dbReference type="Proteomes" id="UP000597459"/>
    </source>
</evidence>
<sequence length="73" mass="8102">MNTLNDCRPPEGTQSGTRHVLEYNSESTDVFVWTGDVWDIIPPANIDALKMGKDGWRYVCACASPVVKDATEE</sequence>
<proteinExistence type="predicted"/>
<feature type="region of interest" description="Disordered" evidence="1">
    <location>
        <begin position="1"/>
        <end position="20"/>
    </location>
</feature>
<comment type="caution">
    <text evidence="2">The sequence shown here is derived from an EMBL/GenBank/DDBJ whole genome shotgun (WGS) entry which is preliminary data.</text>
</comment>
<dbReference type="AlphaFoldDB" id="A0A967B6C3"/>
<accession>A0A967B6C3</accession>
<evidence type="ECO:0000313" key="2">
    <source>
        <dbReference type="EMBL" id="NHO54029.1"/>
    </source>
</evidence>
<protein>
    <submittedName>
        <fullName evidence="2">Uncharacterized protein</fullName>
    </submittedName>
</protein>
<dbReference type="Proteomes" id="UP000597459">
    <property type="component" value="Unassembled WGS sequence"/>
</dbReference>